<dbReference type="PROSITE" id="PS50850">
    <property type="entry name" value="MFS"/>
    <property type="match status" value="1"/>
</dbReference>
<feature type="transmembrane region" description="Helical" evidence="7">
    <location>
        <begin position="379"/>
        <end position="410"/>
    </location>
</feature>
<keyword evidence="10" id="KW-1185">Reference proteome</keyword>
<comment type="subcellular location">
    <subcellularLocation>
        <location evidence="1">Membrane</location>
        <topology evidence="1">Multi-pass membrane protein</topology>
    </subcellularLocation>
</comment>
<dbReference type="InterPro" id="IPR011701">
    <property type="entry name" value="MFS"/>
</dbReference>
<dbReference type="PANTHER" id="PTHR11662">
    <property type="entry name" value="SOLUTE CARRIER FAMILY 17"/>
    <property type="match status" value="1"/>
</dbReference>
<keyword evidence="6 7" id="KW-0472">Membrane</keyword>
<evidence type="ECO:0000313" key="10">
    <source>
        <dbReference type="Proteomes" id="UP001487740"/>
    </source>
</evidence>
<sequence length="528" mass="57767">MTTTPEPNEGTPFLNFASVRTRINPRHTLALLGCLGLAVDYCQRISLSVAIVAMVQPSPDNTSRSCPYAFYHSSNVHAAPWPYGNYSAQMIATTEAMQWERGGKEFSWDKWTQGLVLGSFYWGYAVTSLFGGRISDYLGGKTVMGLGVFAASFLTLMTPLAACASVQALVITRIFLGIAQGIIIPAMNTILASWFLPTERIKYTAIIMSGCQVGAAVGMTFSGLLADSSFLHGWPSVFYFFGAVGVMWCMSWCFLVHSQPEDHPGVSPELLSRLQDNQNSVKQREVVQIPWKSLATSVPLWGVILAGLGNDYGFYTFLVDLPTYLNDVHHLNLTNIGLLSALPFLLMLLWSLGWGALMHTLNLRNIVSLVTVRRMSMAAALYGPVVGLMVLMFMQCNMALTVSMICLVVMLNGAASSGYLSSLQDLAPNLAGTLMGLTNTVGSLAGIGSPALTGYVIEESNTEQPWRIVFLIIAVLYFATCTFYLIVISADVQPWNEPPGSLRVHLRHHGRHRGYHQQVPATHHHLAD</sequence>
<proteinExistence type="predicted"/>
<feature type="transmembrane region" description="Helical" evidence="7">
    <location>
        <begin position="298"/>
        <end position="318"/>
    </location>
</feature>
<evidence type="ECO:0000256" key="5">
    <source>
        <dbReference type="ARBA" id="ARBA00022989"/>
    </source>
</evidence>
<dbReference type="InterPro" id="IPR036259">
    <property type="entry name" value="MFS_trans_sf"/>
</dbReference>
<dbReference type="Pfam" id="PF07690">
    <property type="entry name" value="MFS_1"/>
    <property type="match status" value="1"/>
</dbReference>
<feature type="transmembrane region" description="Helical" evidence="7">
    <location>
        <begin position="174"/>
        <end position="196"/>
    </location>
</feature>
<evidence type="ECO:0000259" key="8">
    <source>
        <dbReference type="PROSITE" id="PS50850"/>
    </source>
</evidence>
<dbReference type="AlphaFoldDB" id="A0AAW0UYW8"/>
<keyword evidence="5 7" id="KW-1133">Transmembrane helix</keyword>
<name>A0AAW0UYW8_SCYPA</name>
<dbReference type="FunFam" id="1.20.1250.20:FF:000003">
    <property type="entry name" value="Solute carrier family 17 member 3"/>
    <property type="match status" value="1"/>
</dbReference>
<dbReference type="InterPro" id="IPR050382">
    <property type="entry name" value="MFS_Na/Anion_cotransporter"/>
</dbReference>
<feature type="transmembrane region" description="Helical" evidence="7">
    <location>
        <begin position="143"/>
        <end position="168"/>
    </location>
</feature>
<dbReference type="InterPro" id="IPR020846">
    <property type="entry name" value="MFS_dom"/>
</dbReference>
<dbReference type="PANTHER" id="PTHR11662:SF399">
    <property type="entry name" value="FI19708P1-RELATED"/>
    <property type="match status" value="1"/>
</dbReference>
<dbReference type="Gene3D" id="1.20.1250.20">
    <property type="entry name" value="MFS general substrate transporter like domains"/>
    <property type="match status" value="2"/>
</dbReference>
<evidence type="ECO:0000256" key="3">
    <source>
        <dbReference type="ARBA" id="ARBA00022692"/>
    </source>
</evidence>
<dbReference type="EMBL" id="JARAKH010000003">
    <property type="protein sequence ID" value="KAK8405220.1"/>
    <property type="molecule type" value="Genomic_DNA"/>
</dbReference>
<keyword evidence="4" id="KW-0769">Symport</keyword>
<evidence type="ECO:0000256" key="7">
    <source>
        <dbReference type="SAM" id="Phobius"/>
    </source>
</evidence>
<dbReference type="GO" id="GO:0006820">
    <property type="term" value="P:monoatomic anion transport"/>
    <property type="evidence" value="ECO:0007669"/>
    <property type="project" value="TreeGrafter"/>
</dbReference>
<organism evidence="9 10">
    <name type="scientific">Scylla paramamosain</name>
    <name type="common">Mud crab</name>
    <dbReference type="NCBI Taxonomy" id="85552"/>
    <lineage>
        <taxon>Eukaryota</taxon>
        <taxon>Metazoa</taxon>
        <taxon>Ecdysozoa</taxon>
        <taxon>Arthropoda</taxon>
        <taxon>Crustacea</taxon>
        <taxon>Multicrustacea</taxon>
        <taxon>Malacostraca</taxon>
        <taxon>Eumalacostraca</taxon>
        <taxon>Eucarida</taxon>
        <taxon>Decapoda</taxon>
        <taxon>Pleocyemata</taxon>
        <taxon>Brachyura</taxon>
        <taxon>Eubrachyura</taxon>
        <taxon>Portunoidea</taxon>
        <taxon>Portunidae</taxon>
        <taxon>Portuninae</taxon>
        <taxon>Scylla</taxon>
    </lineage>
</organism>
<gene>
    <name evidence="9" type="ORF">O3P69_001651</name>
</gene>
<dbReference type="SUPFAM" id="SSF103473">
    <property type="entry name" value="MFS general substrate transporter"/>
    <property type="match status" value="1"/>
</dbReference>
<feature type="transmembrane region" description="Helical" evidence="7">
    <location>
        <begin position="338"/>
        <end position="358"/>
    </location>
</feature>
<reference evidence="9 10" key="1">
    <citation type="submission" date="2023-03" db="EMBL/GenBank/DDBJ databases">
        <title>High-quality genome of Scylla paramamosain provides insights in environmental adaptation.</title>
        <authorList>
            <person name="Zhang L."/>
        </authorList>
    </citation>
    <scope>NUCLEOTIDE SEQUENCE [LARGE SCALE GENOMIC DNA]</scope>
    <source>
        <strain evidence="9">LZ_2023a</strain>
        <tissue evidence="9">Muscle</tissue>
    </source>
</reference>
<comment type="caution">
    <text evidence="9">The sequence shown here is derived from an EMBL/GenBank/DDBJ whole genome shotgun (WGS) entry which is preliminary data.</text>
</comment>
<evidence type="ECO:0000313" key="9">
    <source>
        <dbReference type="EMBL" id="KAK8405220.1"/>
    </source>
</evidence>
<keyword evidence="3 7" id="KW-0812">Transmembrane</keyword>
<dbReference type="Proteomes" id="UP001487740">
    <property type="component" value="Unassembled WGS sequence"/>
</dbReference>
<feature type="transmembrane region" description="Helical" evidence="7">
    <location>
        <begin position="111"/>
        <end position="131"/>
    </location>
</feature>
<feature type="transmembrane region" description="Helical" evidence="7">
    <location>
        <begin position="237"/>
        <end position="256"/>
    </location>
</feature>
<feature type="transmembrane region" description="Helical" evidence="7">
    <location>
        <begin position="203"/>
        <end position="225"/>
    </location>
</feature>
<keyword evidence="2" id="KW-0813">Transport</keyword>
<evidence type="ECO:0000256" key="1">
    <source>
        <dbReference type="ARBA" id="ARBA00004141"/>
    </source>
</evidence>
<feature type="domain" description="Major facilitator superfamily (MFS) profile" evidence="8">
    <location>
        <begin position="46"/>
        <end position="492"/>
    </location>
</feature>
<evidence type="ECO:0000256" key="2">
    <source>
        <dbReference type="ARBA" id="ARBA00022448"/>
    </source>
</evidence>
<evidence type="ECO:0000256" key="4">
    <source>
        <dbReference type="ARBA" id="ARBA00022847"/>
    </source>
</evidence>
<feature type="transmembrane region" description="Helical" evidence="7">
    <location>
        <begin position="430"/>
        <end position="456"/>
    </location>
</feature>
<accession>A0AAW0UYW8</accession>
<dbReference type="GO" id="GO:0016020">
    <property type="term" value="C:membrane"/>
    <property type="evidence" value="ECO:0007669"/>
    <property type="project" value="UniProtKB-SubCell"/>
</dbReference>
<evidence type="ECO:0000256" key="6">
    <source>
        <dbReference type="ARBA" id="ARBA00023136"/>
    </source>
</evidence>
<feature type="transmembrane region" description="Helical" evidence="7">
    <location>
        <begin position="468"/>
        <end position="490"/>
    </location>
</feature>
<dbReference type="GO" id="GO:0015293">
    <property type="term" value="F:symporter activity"/>
    <property type="evidence" value="ECO:0007669"/>
    <property type="project" value="UniProtKB-KW"/>
</dbReference>
<protein>
    <recommendedName>
        <fullName evidence="8">Major facilitator superfamily (MFS) profile domain-containing protein</fullName>
    </recommendedName>
</protein>